<comment type="caution">
    <text evidence="1">The sequence shown here is derived from an EMBL/GenBank/DDBJ whole genome shotgun (WGS) entry which is preliminary data.</text>
</comment>
<gene>
    <name evidence="1" type="ORF">HMP0721_2461</name>
</gene>
<protein>
    <submittedName>
        <fullName evidence="1">Uncharacterized protein</fullName>
    </submittedName>
</protein>
<evidence type="ECO:0000313" key="1">
    <source>
        <dbReference type="EMBL" id="EFV00462.1"/>
    </source>
</evidence>
<dbReference type="Proteomes" id="UP000004754">
    <property type="component" value="Unassembled WGS sequence"/>
</dbReference>
<organism evidence="1 2">
    <name type="scientific">Pseudoramibacter alactolyticus ATCC 23263</name>
    <dbReference type="NCBI Taxonomy" id="887929"/>
    <lineage>
        <taxon>Bacteria</taxon>
        <taxon>Bacillati</taxon>
        <taxon>Bacillota</taxon>
        <taxon>Clostridia</taxon>
        <taxon>Eubacteriales</taxon>
        <taxon>Eubacteriaceae</taxon>
        <taxon>Pseudoramibacter</taxon>
    </lineage>
</organism>
<evidence type="ECO:0000313" key="2">
    <source>
        <dbReference type="Proteomes" id="UP000004754"/>
    </source>
</evidence>
<dbReference type="STRING" id="887929.HMP0721_2461"/>
<sequence>MGTHIKNTFASTKFGTIEPDNQAKVHYVIRRKYIPMGFMNKGEVLGTPTMKAAYTAGNRIR</sequence>
<dbReference type="AlphaFoldDB" id="E6MKC5"/>
<reference evidence="1 2" key="1">
    <citation type="submission" date="2010-12" db="EMBL/GenBank/DDBJ databases">
        <authorList>
            <person name="Muzny D."/>
            <person name="Qin X."/>
            <person name="Deng J."/>
            <person name="Jiang H."/>
            <person name="Liu Y."/>
            <person name="Qu J."/>
            <person name="Song X.-Z."/>
            <person name="Zhang L."/>
            <person name="Thornton R."/>
            <person name="Coyle M."/>
            <person name="Francisco L."/>
            <person name="Jackson L."/>
            <person name="Javaid M."/>
            <person name="Korchina V."/>
            <person name="Kovar C."/>
            <person name="Mata R."/>
            <person name="Mathew T."/>
            <person name="Ngo R."/>
            <person name="Nguyen L."/>
            <person name="Nguyen N."/>
            <person name="Okwuonu G."/>
            <person name="Ongeri F."/>
            <person name="Pham C."/>
            <person name="Simmons D."/>
            <person name="Wilczek-Boney K."/>
            <person name="Hale W."/>
            <person name="Jakkamsetti A."/>
            <person name="Pham P."/>
            <person name="Ruth R."/>
            <person name="San Lucas F."/>
            <person name="Warren J."/>
            <person name="Zhang J."/>
            <person name="Zhao Z."/>
            <person name="Zhou C."/>
            <person name="Zhu D."/>
            <person name="Lee S."/>
            <person name="Bess C."/>
            <person name="Blankenburg K."/>
            <person name="Forbes L."/>
            <person name="Fu Q."/>
            <person name="Gubbala S."/>
            <person name="Hirani K."/>
            <person name="Jayaseelan J.C."/>
            <person name="Lara F."/>
            <person name="Munidasa M."/>
            <person name="Palculict T."/>
            <person name="Patil S."/>
            <person name="Pu L.-L."/>
            <person name="Saada N."/>
            <person name="Tang L."/>
            <person name="Weissenberger G."/>
            <person name="Zhu Y."/>
            <person name="Hemphill L."/>
            <person name="Shang Y."/>
            <person name="Youmans B."/>
            <person name="Ayvaz T."/>
            <person name="Ross M."/>
            <person name="Santibanez J."/>
            <person name="Aqrawi P."/>
            <person name="Gross S."/>
            <person name="Joshi V."/>
            <person name="Fowler G."/>
            <person name="Nazareth L."/>
            <person name="Reid J."/>
            <person name="Worley K."/>
            <person name="Petrosino J."/>
            <person name="Highlander S."/>
            <person name="Gibbs R."/>
        </authorList>
    </citation>
    <scope>NUCLEOTIDE SEQUENCE [LARGE SCALE GENOMIC DNA]</scope>
    <source>
        <strain evidence="1 2">ATCC 23263</strain>
    </source>
</reference>
<proteinExistence type="predicted"/>
<dbReference type="HOGENOM" id="CLU_2919187_0_0_9"/>
<name>E6MKC5_9FIRM</name>
<accession>E6MKC5</accession>
<keyword evidence="2" id="KW-1185">Reference proteome</keyword>
<dbReference type="EMBL" id="AEQN01000034">
    <property type="protein sequence ID" value="EFV00462.1"/>
    <property type="molecule type" value="Genomic_DNA"/>
</dbReference>